<reference evidence="4 7" key="1">
    <citation type="submission" date="2014-08" db="EMBL/GenBank/DDBJ databases">
        <title>Fervidobacterium pennivorans DYC genome.</title>
        <authorList>
            <person name="Wushke S."/>
        </authorList>
    </citation>
    <scope>NUCLEOTIDE SEQUENCE [LARGE SCALE GENOMIC DNA]</scope>
    <source>
        <strain evidence="4 7">DYC</strain>
    </source>
</reference>
<dbReference type="KEGG" id="fng:JM64_06660"/>
<proteinExistence type="inferred from homology"/>
<dbReference type="Pfam" id="PF01740">
    <property type="entry name" value="STAS"/>
    <property type="match status" value="1"/>
</dbReference>
<dbReference type="PATRIC" id="fig|93466.3.peg.1413"/>
<dbReference type="EMBL" id="CP011393">
    <property type="protein sequence ID" value="ANE41672.1"/>
    <property type="molecule type" value="Genomic_DNA"/>
</dbReference>
<evidence type="ECO:0000256" key="1">
    <source>
        <dbReference type="ARBA" id="ARBA00009013"/>
    </source>
</evidence>
<feature type="domain" description="STAS" evidence="3">
    <location>
        <begin position="3"/>
        <end position="109"/>
    </location>
</feature>
<name>A0A172T406_FERPE</name>
<organism evidence="4 7">
    <name type="scientific">Fervidobacterium pennivorans</name>
    <dbReference type="NCBI Taxonomy" id="93466"/>
    <lineage>
        <taxon>Bacteria</taxon>
        <taxon>Thermotogati</taxon>
        <taxon>Thermotogota</taxon>
        <taxon>Thermotogae</taxon>
        <taxon>Thermotogales</taxon>
        <taxon>Fervidobacteriaceae</taxon>
        <taxon>Fervidobacterium</taxon>
    </lineage>
</organism>
<dbReference type="PROSITE" id="PS50801">
    <property type="entry name" value="STAS"/>
    <property type="match status" value="1"/>
</dbReference>
<evidence type="ECO:0000259" key="3">
    <source>
        <dbReference type="PROSITE" id="PS50801"/>
    </source>
</evidence>
<reference evidence="5" key="2">
    <citation type="journal article" date="2020" name="mSystems">
        <title>Genome- and Community-Level Interaction Insights into Carbon Utilization and Element Cycling Functions of Hydrothermarchaeota in Hydrothermal Sediment.</title>
        <authorList>
            <person name="Zhou Z."/>
            <person name="Liu Y."/>
            <person name="Xu W."/>
            <person name="Pan J."/>
            <person name="Luo Z.H."/>
            <person name="Li M."/>
        </authorList>
    </citation>
    <scope>NUCLEOTIDE SEQUENCE [LARGE SCALE GENOMIC DNA]</scope>
    <source>
        <strain evidence="6">SpSt-604</strain>
        <strain evidence="5">SpSt-640</strain>
    </source>
</reference>
<dbReference type="PANTHER" id="PTHR33495">
    <property type="entry name" value="ANTI-SIGMA FACTOR ANTAGONIST TM_1081-RELATED-RELATED"/>
    <property type="match status" value="1"/>
</dbReference>
<comment type="similarity">
    <text evidence="1 2">Belongs to the anti-sigma-factor antagonist family.</text>
</comment>
<dbReference type="SUPFAM" id="SSF52091">
    <property type="entry name" value="SpoIIaa-like"/>
    <property type="match status" value="1"/>
</dbReference>
<dbReference type="Proteomes" id="UP000077096">
    <property type="component" value="Chromosome"/>
</dbReference>
<dbReference type="PANTHER" id="PTHR33495:SF2">
    <property type="entry name" value="ANTI-SIGMA FACTOR ANTAGONIST TM_1081-RELATED"/>
    <property type="match status" value="1"/>
</dbReference>
<evidence type="ECO:0000313" key="7">
    <source>
        <dbReference type="Proteomes" id="UP000077096"/>
    </source>
</evidence>
<dbReference type="Gene3D" id="3.30.750.24">
    <property type="entry name" value="STAS domain"/>
    <property type="match status" value="1"/>
</dbReference>
<accession>A0A172T406</accession>
<dbReference type="InterPro" id="IPR003658">
    <property type="entry name" value="Anti-sigma_ant"/>
</dbReference>
<gene>
    <name evidence="6" type="ORF">ENT72_00305</name>
    <name evidence="5" type="ORF">ENU12_09635</name>
    <name evidence="4" type="ORF">JM64_06660</name>
</gene>
<sequence length="109" mass="12460">MAIKFDKREEKDKLIISIHGEIDAYHSGEVKKFLKDAINETKLPKIVLDMSEVNYIDSAGLGSLVALYKDARMAEKELVLASLKQTVMRIFEMTRLDRVFKIVQTVEEA</sequence>
<dbReference type="OrthoDB" id="9794628at2"/>
<dbReference type="EMBL" id="DTBH01000196">
    <property type="protein sequence ID" value="HGQ78136.1"/>
    <property type="molecule type" value="Genomic_DNA"/>
</dbReference>
<evidence type="ECO:0000313" key="6">
    <source>
        <dbReference type="EMBL" id="HGU41360.1"/>
    </source>
</evidence>
<dbReference type="NCBIfam" id="TIGR00377">
    <property type="entry name" value="ant_ant_sig"/>
    <property type="match status" value="1"/>
</dbReference>
<protein>
    <recommendedName>
        <fullName evidence="2">Anti-sigma factor antagonist</fullName>
    </recommendedName>
</protein>
<evidence type="ECO:0000256" key="2">
    <source>
        <dbReference type="RuleBase" id="RU003749"/>
    </source>
</evidence>
<dbReference type="GO" id="GO:0043856">
    <property type="term" value="F:anti-sigma factor antagonist activity"/>
    <property type="evidence" value="ECO:0007669"/>
    <property type="project" value="InterPro"/>
</dbReference>
<evidence type="ECO:0000313" key="5">
    <source>
        <dbReference type="EMBL" id="HGQ78136.1"/>
    </source>
</evidence>
<dbReference type="OMA" id="GEIDAYH"/>
<dbReference type="InterPro" id="IPR002645">
    <property type="entry name" value="STAS_dom"/>
</dbReference>
<dbReference type="CDD" id="cd07043">
    <property type="entry name" value="STAS_anti-anti-sigma_factors"/>
    <property type="match status" value="1"/>
</dbReference>
<dbReference type="EMBL" id="DSZT01000013">
    <property type="protein sequence ID" value="HGU41360.1"/>
    <property type="molecule type" value="Genomic_DNA"/>
</dbReference>
<evidence type="ECO:0000313" key="4">
    <source>
        <dbReference type="EMBL" id="ANE41672.1"/>
    </source>
</evidence>
<dbReference type="InterPro" id="IPR036513">
    <property type="entry name" value="STAS_dom_sf"/>
</dbReference>
<dbReference type="AlphaFoldDB" id="A0A172T406"/>